<dbReference type="AlphaFoldDB" id="A0A078B766"/>
<dbReference type="InParanoid" id="A0A078B766"/>
<accession>A0A078B766</accession>
<evidence type="ECO:0000313" key="1">
    <source>
        <dbReference type="EMBL" id="CDW90036.1"/>
    </source>
</evidence>
<dbReference type="EMBL" id="CCKQ01018098">
    <property type="protein sequence ID" value="CDW90036.1"/>
    <property type="molecule type" value="Genomic_DNA"/>
</dbReference>
<dbReference type="Proteomes" id="UP000039865">
    <property type="component" value="Unassembled WGS sequence"/>
</dbReference>
<keyword evidence="2" id="KW-1185">Reference proteome</keyword>
<proteinExistence type="predicted"/>
<reference evidence="1 2" key="1">
    <citation type="submission" date="2014-06" db="EMBL/GenBank/DDBJ databases">
        <authorList>
            <person name="Swart Estienne"/>
        </authorList>
    </citation>
    <scope>NUCLEOTIDE SEQUENCE [LARGE SCALE GENOMIC DNA]</scope>
    <source>
        <strain evidence="1 2">130c</strain>
    </source>
</reference>
<sequence>MCQIEVVISYKSLPSYVTYVTSTQLPYPFQAQWSSRIFVIIPNYPPTQQHDLQVKILDIIRQNEPNLSISTTNVAIKSKRPAQVVVL</sequence>
<organism evidence="1 2">
    <name type="scientific">Stylonychia lemnae</name>
    <name type="common">Ciliate</name>
    <dbReference type="NCBI Taxonomy" id="5949"/>
    <lineage>
        <taxon>Eukaryota</taxon>
        <taxon>Sar</taxon>
        <taxon>Alveolata</taxon>
        <taxon>Ciliophora</taxon>
        <taxon>Intramacronucleata</taxon>
        <taxon>Spirotrichea</taxon>
        <taxon>Stichotrichia</taxon>
        <taxon>Sporadotrichida</taxon>
        <taxon>Oxytrichidae</taxon>
        <taxon>Stylonychinae</taxon>
        <taxon>Stylonychia</taxon>
    </lineage>
</organism>
<evidence type="ECO:0000313" key="2">
    <source>
        <dbReference type="Proteomes" id="UP000039865"/>
    </source>
</evidence>
<gene>
    <name evidence="1" type="primary">Contig7721.g8232</name>
    <name evidence="1" type="ORF">STYLEM_19176</name>
</gene>
<protein>
    <submittedName>
        <fullName evidence="1">Uncharacterized protein</fullName>
    </submittedName>
</protein>
<name>A0A078B766_STYLE</name>